<dbReference type="GO" id="GO:0003677">
    <property type="term" value="F:DNA binding"/>
    <property type="evidence" value="ECO:0007669"/>
    <property type="project" value="UniProtKB-KW"/>
</dbReference>
<dbReference type="InterPro" id="IPR047057">
    <property type="entry name" value="MerR_fam"/>
</dbReference>
<keyword evidence="2" id="KW-0805">Transcription regulation</keyword>
<dbReference type="Pfam" id="PF13411">
    <property type="entry name" value="MerR_1"/>
    <property type="match status" value="1"/>
</dbReference>
<dbReference type="SUPFAM" id="SSF55136">
    <property type="entry name" value="Probable bacterial effector-binding domain"/>
    <property type="match status" value="1"/>
</dbReference>
<dbReference type="SUPFAM" id="SSF46955">
    <property type="entry name" value="Putative DNA-binding domain"/>
    <property type="match status" value="1"/>
</dbReference>
<keyword evidence="4" id="KW-0804">Transcription</keyword>
<dbReference type="PROSITE" id="PS50937">
    <property type="entry name" value="HTH_MERR_2"/>
    <property type="match status" value="1"/>
</dbReference>
<organism evidence="6">
    <name type="scientific">bioreactor metagenome</name>
    <dbReference type="NCBI Taxonomy" id="1076179"/>
    <lineage>
        <taxon>unclassified sequences</taxon>
        <taxon>metagenomes</taxon>
        <taxon>ecological metagenomes</taxon>
    </lineage>
</organism>
<keyword evidence="3" id="KW-0238">DNA-binding</keyword>
<dbReference type="Gene3D" id="1.10.1660.10">
    <property type="match status" value="1"/>
</dbReference>
<protein>
    <recommendedName>
        <fullName evidence="5">HTH merR-type domain-containing protein</fullName>
    </recommendedName>
</protein>
<gene>
    <name evidence="6" type="ORF">SDC9_90027</name>
</gene>
<keyword evidence="1" id="KW-0678">Repressor</keyword>
<dbReference type="PANTHER" id="PTHR30204">
    <property type="entry name" value="REDOX-CYCLING DRUG-SENSING TRANSCRIPTIONAL ACTIVATOR SOXR"/>
    <property type="match status" value="1"/>
</dbReference>
<dbReference type="SMART" id="SM00422">
    <property type="entry name" value="HTH_MERR"/>
    <property type="match status" value="1"/>
</dbReference>
<dbReference type="InterPro" id="IPR000551">
    <property type="entry name" value="MerR-type_HTH_dom"/>
</dbReference>
<reference evidence="6" key="1">
    <citation type="submission" date="2019-08" db="EMBL/GenBank/DDBJ databases">
        <authorList>
            <person name="Kucharzyk K."/>
            <person name="Murdoch R.W."/>
            <person name="Higgins S."/>
            <person name="Loffler F."/>
        </authorList>
    </citation>
    <scope>NUCLEOTIDE SEQUENCE</scope>
</reference>
<evidence type="ECO:0000256" key="3">
    <source>
        <dbReference type="ARBA" id="ARBA00023125"/>
    </source>
</evidence>
<name>A0A645A0J5_9ZZZZ</name>
<proteinExistence type="predicted"/>
<evidence type="ECO:0000313" key="6">
    <source>
        <dbReference type="EMBL" id="MPM43354.1"/>
    </source>
</evidence>
<evidence type="ECO:0000256" key="4">
    <source>
        <dbReference type="ARBA" id="ARBA00023163"/>
    </source>
</evidence>
<evidence type="ECO:0000259" key="5">
    <source>
        <dbReference type="PROSITE" id="PS50937"/>
    </source>
</evidence>
<accession>A0A645A0J5</accession>
<feature type="domain" description="HTH merR-type" evidence="5">
    <location>
        <begin position="7"/>
        <end position="77"/>
    </location>
</feature>
<dbReference type="InterPro" id="IPR011256">
    <property type="entry name" value="Reg_factor_effector_dom_sf"/>
</dbReference>
<evidence type="ECO:0000256" key="1">
    <source>
        <dbReference type="ARBA" id="ARBA00022491"/>
    </source>
</evidence>
<comment type="caution">
    <text evidence="6">The sequence shown here is derived from an EMBL/GenBank/DDBJ whole genome shotgun (WGS) entry which is preliminary data.</text>
</comment>
<dbReference type="PANTHER" id="PTHR30204:SF69">
    <property type="entry name" value="MERR-FAMILY TRANSCRIPTIONAL REGULATOR"/>
    <property type="match status" value="1"/>
</dbReference>
<dbReference type="Gene3D" id="3.20.80.10">
    <property type="entry name" value="Regulatory factor, effector binding domain"/>
    <property type="match status" value="1"/>
</dbReference>
<dbReference type="GO" id="GO:0003700">
    <property type="term" value="F:DNA-binding transcription factor activity"/>
    <property type="evidence" value="ECO:0007669"/>
    <property type="project" value="InterPro"/>
</dbReference>
<dbReference type="EMBL" id="VSSQ01010072">
    <property type="protein sequence ID" value="MPM43354.1"/>
    <property type="molecule type" value="Genomic_DNA"/>
</dbReference>
<dbReference type="AlphaFoldDB" id="A0A645A0J5"/>
<dbReference type="InterPro" id="IPR009061">
    <property type="entry name" value="DNA-bd_dom_put_sf"/>
</dbReference>
<evidence type="ECO:0000256" key="2">
    <source>
        <dbReference type="ARBA" id="ARBA00023015"/>
    </source>
</evidence>
<sequence>MPKPEGLFSIGEIAAVCDVSIDTLRFYETKALISPAYTDQETGYRYYSRENLLRLRTTLGLKDAGLSLSEIRDYLDGGKHTDNKIAELKQRRDLLNQAIENLQIRGTAPGDLTVHEIELPERICLCRTIEAKNGAHALLAIGEFYDELIRSGIPISRAWPEFCEYPDEGLIKGGFQVTDFKVTACLPVDIKSAPPQAVRYPASMALAVNYRGGYYDLWKAYAALSRYIDERGLVPTGYPQEIYLEIEADGSVRLDEARNVTRVIVPVKEMDNENNLS</sequence>